<dbReference type="EMBL" id="AUYB01000079">
    <property type="protein sequence ID" value="KZN43509.1"/>
    <property type="molecule type" value="Genomic_DNA"/>
</dbReference>
<organism evidence="2 3">
    <name type="scientific">Pseudoalteromonas luteoviolacea DSM 6061</name>
    <dbReference type="NCBI Taxonomy" id="1365250"/>
    <lineage>
        <taxon>Bacteria</taxon>
        <taxon>Pseudomonadati</taxon>
        <taxon>Pseudomonadota</taxon>
        <taxon>Gammaproteobacteria</taxon>
        <taxon>Alteromonadales</taxon>
        <taxon>Pseudoalteromonadaceae</taxon>
        <taxon>Pseudoalteromonas</taxon>
    </lineage>
</organism>
<proteinExistence type="predicted"/>
<protein>
    <submittedName>
        <fullName evidence="2">Uncharacterized protein</fullName>
    </submittedName>
</protein>
<keyword evidence="1" id="KW-0472">Membrane</keyword>
<dbReference type="Proteomes" id="UP000076643">
    <property type="component" value="Unassembled WGS sequence"/>
</dbReference>
<name>A0A166YTN8_9GAMM</name>
<keyword evidence="1" id="KW-1133">Transmembrane helix</keyword>
<accession>A0A166YTN8</accession>
<comment type="caution">
    <text evidence="2">The sequence shown here is derived from an EMBL/GenBank/DDBJ whole genome shotgun (WGS) entry which is preliminary data.</text>
</comment>
<dbReference type="PATRIC" id="fig|1365250.3.peg.760"/>
<feature type="transmembrane region" description="Helical" evidence="1">
    <location>
        <begin position="12"/>
        <end position="32"/>
    </location>
</feature>
<dbReference type="AlphaFoldDB" id="A0A166YTN8"/>
<evidence type="ECO:0000313" key="3">
    <source>
        <dbReference type="Proteomes" id="UP000076643"/>
    </source>
</evidence>
<keyword evidence="3" id="KW-1185">Reference proteome</keyword>
<evidence type="ECO:0000256" key="1">
    <source>
        <dbReference type="SAM" id="Phobius"/>
    </source>
</evidence>
<reference evidence="2 3" key="1">
    <citation type="submission" date="2013-07" db="EMBL/GenBank/DDBJ databases">
        <title>Comparative Genomic and Metabolomic Analysis of Twelve Strains of Pseudoalteromonas luteoviolacea.</title>
        <authorList>
            <person name="Vynne N.G."/>
            <person name="Mansson M."/>
            <person name="Gram L."/>
        </authorList>
    </citation>
    <scope>NUCLEOTIDE SEQUENCE [LARGE SCALE GENOMIC DNA]</scope>
    <source>
        <strain evidence="2 3">DSM 6061</strain>
    </source>
</reference>
<keyword evidence="1" id="KW-0812">Transmembrane</keyword>
<gene>
    <name evidence="2" type="ORF">N475_08890</name>
</gene>
<sequence length="36" mass="4412">MRCEGEIERKQATFLWFFIHLAMIMHIGLFQWKDGQ</sequence>
<evidence type="ECO:0000313" key="2">
    <source>
        <dbReference type="EMBL" id="KZN43509.1"/>
    </source>
</evidence>